<name>A0A401U9C0_9BACT</name>
<dbReference type="Proteomes" id="UP000288227">
    <property type="component" value="Unassembled WGS sequence"/>
</dbReference>
<gene>
    <name evidence="2" type="ORF">SanaruYs_17020</name>
</gene>
<protein>
    <submittedName>
        <fullName evidence="2">Uncharacterized protein</fullName>
    </submittedName>
</protein>
<dbReference type="EMBL" id="BHXQ01000003">
    <property type="protein sequence ID" value="GCC51477.1"/>
    <property type="molecule type" value="Genomic_DNA"/>
</dbReference>
<proteinExistence type="predicted"/>
<keyword evidence="3" id="KW-1185">Reference proteome</keyword>
<keyword evidence="1" id="KW-0175">Coiled coil</keyword>
<reference evidence="2 3" key="1">
    <citation type="submission" date="2018-11" db="EMBL/GenBank/DDBJ databases">
        <title>Chryseotalea sanarue gen. nov., sp., nov., a member of the family Cytophagaceae, isolated from a brackish lake in Hamamatsu Japan.</title>
        <authorList>
            <person name="Maejima Y."/>
            <person name="Iino T."/>
            <person name="Muraguchi Y."/>
            <person name="Fukuda K."/>
            <person name="Ohkuma M."/>
            <person name="Moriuchi R."/>
            <person name="Dohra H."/>
            <person name="Kimbara K."/>
            <person name="Shintani M."/>
        </authorList>
    </citation>
    <scope>NUCLEOTIDE SEQUENCE [LARGE SCALE GENOMIC DNA]</scope>
    <source>
        <strain evidence="2 3">Ys</strain>
    </source>
</reference>
<dbReference type="AlphaFoldDB" id="A0A401U9C0"/>
<organism evidence="2 3">
    <name type="scientific">Chryseotalea sanaruensis</name>
    <dbReference type="NCBI Taxonomy" id="2482724"/>
    <lineage>
        <taxon>Bacteria</taxon>
        <taxon>Pseudomonadati</taxon>
        <taxon>Bacteroidota</taxon>
        <taxon>Cytophagia</taxon>
        <taxon>Cytophagales</taxon>
        <taxon>Chryseotaleaceae</taxon>
        <taxon>Chryseotalea</taxon>
    </lineage>
</organism>
<evidence type="ECO:0000313" key="2">
    <source>
        <dbReference type="EMBL" id="GCC51477.1"/>
    </source>
</evidence>
<accession>A0A401U9C0</accession>
<feature type="coiled-coil region" evidence="1">
    <location>
        <begin position="106"/>
        <end position="140"/>
    </location>
</feature>
<evidence type="ECO:0000256" key="1">
    <source>
        <dbReference type="SAM" id="Coils"/>
    </source>
</evidence>
<evidence type="ECO:0000313" key="3">
    <source>
        <dbReference type="Proteomes" id="UP000288227"/>
    </source>
</evidence>
<sequence>MSTLAFAQTDERMERDIKVAEGVLSSLIKQQLEKDAWFPISVEGTYRSGYGITFSVPNFSNFPMNYMVTPRAPMAPRVHVQGGQGFGYTYSIETDEEGDVITEELRGKAVEEMEEAEEQMANAKQRMAEAEVAMRESEREMQRSLNGVTVVRSGAREKDKEELNKMLTEAAKTFLADYSSILSQLKPDERIIITNRATNEGGNRYWRFMGDEKRFFLSIEANGTDIKQYQTNKLTREQFVAKVKVVESEVLNERVQDLELLTTIIDRLYQPDLSKTFFTEQNTYYERLKDFGAIYHMQVFSSNQMERGYFTMPTQSAQKVTEEERNKKVKELYPTFEKELKENILEYGRTIKSLKPEESLVFNVRLTKCKECGIPSTIEITTKASVLSDYMSGKLDRNAALAKMEVKKGPNQ</sequence>
<comment type="caution">
    <text evidence="2">The sequence shown here is derived from an EMBL/GenBank/DDBJ whole genome shotgun (WGS) entry which is preliminary data.</text>
</comment>